<evidence type="ECO:0000313" key="1">
    <source>
        <dbReference type="EMBL" id="KAJ8649468.1"/>
    </source>
</evidence>
<proteinExistence type="predicted"/>
<dbReference type="Proteomes" id="UP001234297">
    <property type="component" value="Chromosome 1"/>
</dbReference>
<name>A0ACC2MVK6_PERAE</name>
<organism evidence="1 2">
    <name type="scientific">Persea americana</name>
    <name type="common">Avocado</name>
    <dbReference type="NCBI Taxonomy" id="3435"/>
    <lineage>
        <taxon>Eukaryota</taxon>
        <taxon>Viridiplantae</taxon>
        <taxon>Streptophyta</taxon>
        <taxon>Embryophyta</taxon>
        <taxon>Tracheophyta</taxon>
        <taxon>Spermatophyta</taxon>
        <taxon>Magnoliopsida</taxon>
        <taxon>Magnoliidae</taxon>
        <taxon>Laurales</taxon>
        <taxon>Lauraceae</taxon>
        <taxon>Persea</taxon>
    </lineage>
</organism>
<accession>A0ACC2MVK6</accession>
<sequence>MIIQRIIRVVGSSGQMFYEESLLFHGVHDPRAPHVHLAHAGDDLPPPALNGHGSAGDPVESEEASARLLPLPLLAHLLRHPHPHGLDHDPTRKFQSGREGAKGKTPHIVSCTWCFCIFLVSNPLTFF</sequence>
<dbReference type="EMBL" id="CM056809">
    <property type="protein sequence ID" value="KAJ8649468.1"/>
    <property type="molecule type" value="Genomic_DNA"/>
</dbReference>
<keyword evidence="2" id="KW-1185">Reference proteome</keyword>
<reference evidence="1 2" key="1">
    <citation type="journal article" date="2022" name="Hortic Res">
        <title>A haplotype resolved chromosomal level avocado genome allows analysis of novel avocado genes.</title>
        <authorList>
            <person name="Nath O."/>
            <person name="Fletcher S.J."/>
            <person name="Hayward A."/>
            <person name="Shaw L.M."/>
            <person name="Masouleh A.K."/>
            <person name="Furtado A."/>
            <person name="Henry R.J."/>
            <person name="Mitter N."/>
        </authorList>
    </citation>
    <scope>NUCLEOTIDE SEQUENCE [LARGE SCALE GENOMIC DNA]</scope>
    <source>
        <strain evidence="2">cv. Hass</strain>
    </source>
</reference>
<gene>
    <name evidence="1" type="ORF">MRB53_002491</name>
</gene>
<comment type="caution">
    <text evidence="1">The sequence shown here is derived from an EMBL/GenBank/DDBJ whole genome shotgun (WGS) entry which is preliminary data.</text>
</comment>
<evidence type="ECO:0000313" key="2">
    <source>
        <dbReference type="Proteomes" id="UP001234297"/>
    </source>
</evidence>
<protein>
    <submittedName>
        <fullName evidence="1">Uncharacterized protein</fullName>
    </submittedName>
</protein>